<dbReference type="Pfam" id="PF20352">
    <property type="entry name" value="DUF6647"/>
    <property type="match status" value="1"/>
</dbReference>
<evidence type="ECO:0000259" key="1">
    <source>
        <dbReference type="Pfam" id="PF20352"/>
    </source>
</evidence>
<feature type="domain" description="DUF6647" evidence="1">
    <location>
        <begin position="2"/>
        <end position="122"/>
    </location>
</feature>
<name>A0ABY5MGV3_9HYPH</name>
<accession>A0ABY5MGV3</accession>
<sequence>MNELVVAVSLWLSALYGLPEMEAPPRVRFLEPRQVAAVRYGRADIVHADEVVAVYEPLTRTIVLSDRWRADDVADLSVLVHELVHHLQRQVGAEHRCPEEGEALAYEAQERWLGQFGTSLEAAFGIDAFTLAMRTKCLW</sequence>
<gene>
    <name evidence="2" type="ORF">NTH_00890</name>
</gene>
<protein>
    <recommendedName>
        <fullName evidence="1">DUF6647 domain-containing protein</fullName>
    </recommendedName>
</protein>
<organism evidence="2 3">
    <name type="scientific">Nitratireductor thuwali</name>
    <dbReference type="NCBI Taxonomy" id="2267699"/>
    <lineage>
        <taxon>Bacteria</taxon>
        <taxon>Pseudomonadati</taxon>
        <taxon>Pseudomonadota</taxon>
        <taxon>Alphaproteobacteria</taxon>
        <taxon>Hyphomicrobiales</taxon>
        <taxon>Phyllobacteriaceae</taxon>
        <taxon>Nitratireductor</taxon>
    </lineage>
</organism>
<dbReference type="InterPro" id="IPR046589">
    <property type="entry name" value="DUF6647"/>
</dbReference>
<keyword evidence="3" id="KW-1185">Reference proteome</keyword>
<reference evidence="2 3" key="1">
    <citation type="submission" date="2018-07" db="EMBL/GenBank/DDBJ databases">
        <title>Genome sequence of Nitratireductor thuwali#1536.</title>
        <authorList>
            <person name="Michoud G."/>
            <person name="Merlino G."/>
            <person name="Sefrji F.O."/>
            <person name="Daffonchio D."/>
        </authorList>
    </citation>
    <scope>NUCLEOTIDE SEQUENCE [LARGE SCALE GENOMIC DNA]</scope>
    <source>
        <strain evidence="3">Nit1536</strain>
    </source>
</reference>
<evidence type="ECO:0000313" key="2">
    <source>
        <dbReference type="EMBL" id="UUP16443.1"/>
    </source>
</evidence>
<dbReference type="RefSeq" id="WP_338528865.1">
    <property type="nucleotide sequence ID" value="NZ_CP030941.1"/>
</dbReference>
<dbReference type="EMBL" id="CP030941">
    <property type="protein sequence ID" value="UUP16443.1"/>
    <property type="molecule type" value="Genomic_DNA"/>
</dbReference>
<proteinExistence type="predicted"/>
<evidence type="ECO:0000313" key="3">
    <source>
        <dbReference type="Proteomes" id="UP001342418"/>
    </source>
</evidence>
<dbReference type="Proteomes" id="UP001342418">
    <property type="component" value="Chromosome"/>
</dbReference>